<keyword evidence="1" id="KW-0812">Transmembrane</keyword>
<reference evidence="2 3" key="1">
    <citation type="submission" date="2024-05" db="EMBL/GenBank/DDBJ databases">
        <title>Haplotype-resolved chromosome-level genome assembly of Huyou (Citrus changshanensis).</title>
        <authorList>
            <person name="Miao C."/>
            <person name="Chen W."/>
            <person name="Wu Y."/>
            <person name="Wang L."/>
            <person name="Zhao S."/>
            <person name="Grierson D."/>
            <person name="Xu C."/>
            <person name="Chen K."/>
        </authorList>
    </citation>
    <scope>NUCLEOTIDE SEQUENCE [LARGE SCALE GENOMIC DNA]</scope>
    <source>
        <strain evidence="2">01-14</strain>
        <tissue evidence="2">Leaf</tissue>
    </source>
</reference>
<gene>
    <name evidence="2" type="ORF">WN944_028716</name>
</gene>
<accession>A0AAP0LMK2</accession>
<dbReference type="Proteomes" id="UP001428341">
    <property type="component" value="Unassembled WGS sequence"/>
</dbReference>
<keyword evidence="1" id="KW-1133">Transmembrane helix</keyword>
<sequence length="66" mass="7307">MSPLYSLTLAINVISIFIFFLLLSYSMRVDGSRMLRVHDHQSNSLPSILKGLGMAYSGPSHDGRGH</sequence>
<evidence type="ECO:0000313" key="3">
    <source>
        <dbReference type="Proteomes" id="UP001428341"/>
    </source>
</evidence>
<evidence type="ECO:0000313" key="2">
    <source>
        <dbReference type="EMBL" id="KAK9176697.1"/>
    </source>
</evidence>
<keyword evidence="1" id="KW-0472">Membrane</keyword>
<dbReference type="EMBL" id="JBCGBO010000025">
    <property type="protein sequence ID" value="KAK9176697.1"/>
    <property type="molecule type" value="Genomic_DNA"/>
</dbReference>
<feature type="transmembrane region" description="Helical" evidence="1">
    <location>
        <begin position="6"/>
        <end position="26"/>
    </location>
</feature>
<dbReference type="AlphaFoldDB" id="A0AAP0LMK2"/>
<keyword evidence="3" id="KW-1185">Reference proteome</keyword>
<proteinExistence type="predicted"/>
<protein>
    <submittedName>
        <fullName evidence="2">Uncharacterized protein</fullName>
    </submittedName>
</protein>
<organism evidence="2 3">
    <name type="scientific">Citrus x changshan-huyou</name>
    <dbReference type="NCBI Taxonomy" id="2935761"/>
    <lineage>
        <taxon>Eukaryota</taxon>
        <taxon>Viridiplantae</taxon>
        <taxon>Streptophyta</taxon>
        <taxon>Embryophyta</taxon>
        <taxon>Tracheophyta</taxon>
        <taxon>Spermatophyta</taxon>
        <taxon>Magnoliopsida</taxon>
        <taxon>eudicotyledons</taxon>
        <taxon>Gunneridae</taxon>
        <taxon>Pentapetalae</taxon>
        <taxon>rosids</taxon>
        <taxon>malvids</taxon>
        <taxon>Sapindales</taxon>
        <taxon>Rutaceae</taxon>
        <taxon>Aurantioideae</taxon>
        <taxon>Citrus</taxon>
    </lineage>
</organism>
<name>A0AAP0LMK2_9ROSI</name>
<evidence type="ECO:0000256" key="1">
    <source>
        <dbReference type="SAM" id="Phobius"/>
    </source>
</evidence>
<comment type="caution">
    <text evidence="2">The sequence shown here is derived from an EMBL/GenBank/DDBJ whole genome shotgun (WGS) entry which is preliminary data.</text>
</comment>